<gene>
    <name evidence="1" type="ORF">D9R08_08115</name>
</gene>
<comment type="caution">
    <text evidence="1">The sequence shown here is derived from an EMBL/GenBank/DDBJ whole genome shotgun (WGS) entry which is preliminary data.</text>
</comment>
<proteinExistence type="predicted"/>
<reference evidence="1 2" key="1">
    <citation type="submission" date="2018-10" db="EMBL/GenBank/DDBJ databases">
        <authorList>
            <person name="Jung H.S."/>
            <person name="Jeon C.O."/>
        </authorList>
    </citation>
    <scope>NUCLEOTIDE SEQUENCE [LARGE SCALE GENOMIC DNA]</scope>
    <source>
        <strain evidence="1 2">MA-7-27</strain>
    </source>
</reference>
<evidence type="ECO:0000313" key="1">
    <source>
        <dbReference type="EMBL" id="RMA42737.1"/>
    </source>
</evidence>
<evidence type="ECO:0000313" key="2">
    <source>
        <dbReference type="Proteomes" id="UP000281343"/>
    </source>
</evidence>
<accession>A0A3L9Y6N0</accession>
<dbReference type="AlphaFoldDB" id="A0A3L9Y6N0"/>
<protein>
    <submittedName>
        <fullName evidence="1">Uncharacterized protein</fullName>
    </submittedName>
</protein>
<name>A0A3L9Y6N0_9RHOB</name>
<sequence>MTTDQVVVAGPPGFCVDPTATQDRGITAFVLMGNCAAISNSRRAGQPAVPAVLTASISEPSDNGSLRESIPGLDEFFRSDEGLGLLSRSQDAGTVTVLDSFHQGDVYFLHARDTSEGPVEGVRAEYWRAYLDVGARIATLSVLGLNAQPVSDEASLATLREFAAAVSGANSGDPAFSEAVTVQTAPPPEAVVPRPAGTLWNVGLFRRILG</sequence>
<dbReference type="EMBL" id="RCNT01000003">
    <property type="protein sequence ID" value="RMA42737.1"/>
    <property type="molecule type" value="Genomic_DNA"/>
</dbReference>
<organism evidence="1 2">
    <name type="scientific">Rhodophyticola porphyridii</name>
    <dbReference type="NCBI Taxonomy" id="1852017"/>
    <lineage>
        <taxon>Bacteria</taxon>
        <taxon>Pseudomonadati</taxon>
        <taxon>Pseudomonadota</taxon>
        <taxon>Alphaproteobacteria</taxon>
        <taxon>Rhodobacterales</taxon>
        <taxon>Roseobacteraceae</taxon>
        <taxon>Rhodophyticola</taxon>
    </lineage>
</organism>
<keyword evidence="2" id="KW-1185">Reference proteome</keyword>
<dbReference type="Proteomes" id="UP000281343">
    <property type="component" value="Unassembled WGS sequence"/>
</dbReference>